<keyword evidence="7" id="KW-0472">Membrane</keyword>
<protein>
    <submittedName>
        <fullName evidence="9">Hok/Gef family protein</fullName>
    </submittedName>
</protein>
<keyword evidence="10" id="KW-1185">Reference proteome</keyword>
<dbReference type="EMBL" id="CP132353">
    <property type="protein sequence ID" value="WLS78412.1"/>
    <property type="molecule type" value="Genomic_DNA"/>
</dbReference>
<evidence type="ECO:0000256" key="7">
    <source>
        <dbReference type="ARBA" id="ARBA00023136"/>
    </source>
</evidence>
<gene>
    <name evidence="9" type="ORF">Q3V30_18435</name>
</gene>
<dbReference type="GO" id="GO:0005886">
    <property type="term" value="C:plasma membrane"/>
    <property type="evidence" value="ECO:0007669"/>
    <property type="project" value="UniProtKB-SubCell"/>
</dbReference>
<evidence type="ECO:0000256" key="3">
    <source>
        <dbReference type="ARBA" id="ARBA00022519"/>
    </source>
</evidence>
<evidence type="ECO:0000256" key="6">
    <source>
        <dbReference type="ARBA" id="ARBA00022989"/>
    </source>
</evidence>
<evidence type="ECO:0000256" key="4">
    <source>
        <dbReference type="ARBA" id="ARBA00022649"/>
    </source>
</evidence>
<keyword evidence="2" id="KW-1003">Cell membrane</keyword>
<keyword evidence="6" id="KW-1133">Transmembrane helix</keyword>
<dbReference type="PROSITE" id="PS00556">
    <property type="entry name" value="HOK_GEF"/>
    <property type="match status" value="1"/>
</dbReference>
<proteinExistence type="inferred from homology"/>
<accession>A0AA50HMD3</accession>
<comment type="similarity">
    <text evidence="8">Belongs to the hok/gef family.</text>
</comment>
<organism evidence="9 10">
    <name type="scientific">Erwinia pyri</name>
    <dbReference type="NCBI Taxonomy" id="3062598"/>
    <lineage>
        <taxon>Bacteria</taxon>
        <taxon>Pseudomonadati</taxon>
        <taxon>Pseudomonadota</taxon>
        <taxon>Gammaproteobacteria</taxon>
        <taxon>Enterobacterales</taxon>
        <taxon>Erwiniaceae</taxon>
        <taxon>Erwinia</taxon>
    </lineage>
</organism>
<evidence type="ECO:0000256" key="1">
    <source>
        <dbReference type="ARBA" id="ARBA00004377"/>
    </source>
</evidence>
<dbReference type="Proteomes" id="UP001228139">
    <property type="component" value="Chromosome"/>
</dbReference>
<dbReference type="RefSeq" id="WP_306208255.1">
    <property type="nucleotide sequence ID" value="NZ_CP132353.1"/>
</dbReference>
<dbReference type="PRINTS" id="PR00281">
    <property type="entry name" value="HOKGEFTOXIC"/>
</dbReference>
<evidence type="ECO:0000256" key="5">
    <source>
        <dbReference type="ARBA" id="ARBA00022692"/>
    </source>
</evidence>
<comment type="subcellular location">
    <subcellularLocation>
        <location evidence="1 8">Cell inner membrane</location>
        <topology evidence="1 8">Single-pass membrane protein</topology>
    </subcellularLocation>
</comment>
<evidence type="ECO:0000313" key="10">
    <source>
        <dbReference type="Proteomes" id="UP001228139"/>
    </source>
</evidence>
<keyword evidence="4" id="KW-1277">Toxin-antitoxin system</keyword>
<dbReference type="InterPro" id="IPR018084">
    <property type="entry name" value="Hok/gef_toxin_CS"/>
</dbReference>
<dbReference type="AlphaFoldDB" id="A0AA50HMD3"/>
<sequence length="50" mass="5531">MAHKLLFLSLLVVCVTVLIFTWLTRGSLCELHIKQGGTEVVASLAYEAVR</sequence>
<reference evidence="9 10" key="1">
    <citation type="submission" date="2023-07" db="EMBL/GenBank/DDBJ databases">
        <title>Pathogenic bacteria of pear tree diseases.</title>
        <authorList>
            <person name="Zhang Z."/>
            <person name="He L."/>
            <person name="Huang R."/>
        </authorList>
    </citation>
    <scope>NUCLEOTIDE SEQUENCE [LARGE SCALE GENOMIC DNA]</scope>
    <source>
        <strain evidence="9 10">DE2</strain>
    </source>
</reference>
<evidence type="ECO:0000256" key="8">
    <source>
        <dbReference type="RuleBase" id="RU221113"/>
    </source>
</evidence>
<evidence type="ECO:0000256" key="2">
    <source>
        <dbReference type="ARBA" id="ARBA00022475"/>
    </source>
</evidence>
<evidence type="ECO:0000313" key="9">
    <source>
        <dbReference type="EMBL" id="WLS78412.1"/>
    </source>
</evidence>
<name>A0AA50HMD3_9GAMM</name>
<dbReference type="InterPro" id="IPR000021">
    <property type="entry name" value="Hok/gef_toxin"/>
</dbReference>
<keyword evidence="3" id="KW-0997">Cell inner membrane</keyword>
<keyword evidence="5" id="KW-0812">Transmembrane</keyword>
<dbReference type="KEGG" id="epi:Q3V30_18435"/>
<dbReference type="Pfam" id="PF01848">
    <property type="entry name" value="HOK_GEF"/>
    <property type="match status" value="1"/>
</dbReference>